<protein>
    <submittedName>
        <fullName evidence="2">Uncharacterized protein</fullName>
    </submittedName>
</protein>
<sequence length="63" mass="6734">MTKPTFDMDAAMQGELEAHLASEDTANRKNGSSHKTITSQTRKVLTTGSVYSRTSTTGASKIS</sequence>
<evidence type="ECO:0000313" key="3">
    <source>
        <dbReference type="Proteomes" id="UP000242469"/>
    </source>
</evidence>
<feature type="region of interest" description="Disordered" evidence="1">
    <location>
        <begin position="21"/>
        <end position="63"/>
    </location>
</feature>
<proteinExistence type="predicted"/>
<feature type="compositionally biased region" description="Polar residues" evidence="1">
    <location>
        <begin position="28"/>
        <end position="63"/>
    </location>
</feature>
<accession>A0A1H4FSN3</accession>
<gene>
    <name evidence="2" type="ORF">SAMN02745729_11261</name>
</gene>
<name>A0A1H4FSN3_9GAMM</name>
<dbReference type="Proteomes" id="UP000242469">
    <property type="component" value="Unassembled WGS sequence"/>
</dbReference>
<evidence type="ECO:0000256" key="1">
    <source>
        <dbReference type="SAM" id="MobiDB-lite"/>
    </source>
</evidence>
<organism evidence="2 3">
    <name type="scientific">Marinobacterium iners DSM 11526</name>
    <dbReference type="NCBI Taxonomy" id="1122198"/>
    <lineage>
        <taxon>Bacteria</taxon>
        <taxon>Pseudomonadati</taxon>
        <taxon>Pseudomonadota</taxon>
        <taxon>Gammaproteobacteria</taxon>
        <taxon>Oceanospirillales</taxon>
        <taxon>Oceanospirillaceae</taxon>
        <taxon>Marinobacterium</taxon>
    </lineage>
</organism>
<reference evidence="3" key="1">
    <citation type="submission" date="2016-10" db="EMBL/GenBank/DDBJ databases">
        <authorList>
            <person name="Varghese N."/>
            <person name="Submissions S."/>
        </authorList>
    </citation>
    <scope>NUCLEOTIDE SEQUENCE [LARGE SCALE GENOMIC DNA]</scope>
    <source>
        <strain evidence="3">DSM 11526</strain>
    </source>
</reference>
<dbReference type="AlphaFoldDB" id="A0A1H4FSN3"/>
<dbReference type="EMBL" id="FNRJ01000012">
    <property type="protein sequence ID" value="SEA99522.1"/>
    <property type="molecule type" value="Genomic_DNA"/>
</dbReference>
<keyword evidence="3" id="KW-1185">Reference proteome</keyword>
<evidence type="ECO:0000313" key="2">
    <source>
        <dbReference type="EMBL" id="SEA99522.1"/>
    </source>
</evidence>